<keyword evidence="2" id="KW-0808">Transferase</keyword>
<keyword evidence="2" id="KW-0489">Methyltransferase</keyword>
<dbReference type="PANTHER" id="PTHR43861:SF1">
    <property type="entry name" value="TRANS-ACONITATE 2-METHYLTRANSFERASE"/>
    <property type="match status" value="1"/>
</dbReference>
<dbReference type="InterPro" id="IPR013216">
    <property type="entry name" value="Methyltransf_11"/>
</dbReference>
<gene>
    <name evidence="2" type="ordered locus">Dacet_1114</name>
</gene>
<dbReference type="GO" id="GO:0008757">
    <property type="term" value="F:S-adenosylmethionine-dependent methyltransferase activity"/>
    <property type="evidence" value="ECO:0007669"/>
    <property type="project" value="InterPro"/>
</dbReference>
<dbReference type="EMBL" id="CP001968">
    <property type="protein sequence ID" value="ADD67886.1"/>
    <property type="molecule type" value="Genomic_DNA"/>
</dbReference>
<dbReference type="SUPFAM" id="SSF53335">
    <property type="entry name" value="S-adenosyl-L-methionine-dependent methyltransferases"/>
    <property type="match status" value="1"/>
</dbReference>
<dbReference type="Gene3D" id="3.40.50.150">
    <property type="entry name" value="Vaccinia Virus protein VP39"/>
    <property type="match status" value="1"/>
</dbReference>
<dbReference type="OrthoDB" id="9786194at2"/>
<dbReference type="AlphaFoldDB" id="D4H787"/>
<evidence type="ECO:0000313" key="2">
    <source>
        <dbReference type="EMBL" id="ADD67886.1"/>
    </source>
</evidence>
<dbReference type="InterPro" id="IPR029063">
    <property type="entry name" value="SAM-dependent_MTases_sf"/>
</dbReference>
<dbReference type="KEGG" id="dap:Dacet_1114"/>
<protein>
    <submittedName>
        <fullName evidence="2">Methyltransferase type 11</fullName>
    </submittedName>
</protein>
<proteinExistence type="predicted"/>
<accession>D4H787</accession>
<dbReference type="FunCoup" id="D4H787">
    <property type="interactions" value="231"/>
</dbReference>
<dbReference type="Proteomes" id="UP000002012">
    <property type="component" value="Chromosome"/>
</dbReference>
<evidence type="ECO:0000259" key="1">
    <source>
        <dbReference type="Pfam" id="PF08241"/>
    </source>
</evidence>
<sequence length="246" mass="27628">MKIHIKRSFDASCSTYDSSCDIQRMVAACLAEKLSSGHSNILEIGTGTGVYTDELHKKYPDARTTCVDISQPLLKEAMGKHPDNLYICADGERLPLSCGFDLITGSSTLQWFSNPAESIPDMLKLLKPGGRFGFSIFAKGTFTEMAILNKMTGFGSVYDLRSCDEYIEIMQGYDVEFETKEYVLFYDSVKEFLQKQKGTGATFTGAKKFTSKSSYQKFVELYPELFGEKGKIPVTYNILYMHGRIR</sequence>
<dbReference type="HOGENOM" id="CLU_046586_2_2_0"/>
<dbReference type="eggNOG" id="COG2226">
    <property type="taxonomic scope" value="Bacteria"/>
</dbReference>
<organism evidence="2 3">
    <name type="scientific">Denitrovibrio acetiphilus (strain DSM 12809 / NBRC 114555 / N2460)</name>
    <dbReference type="NCBI Taxonomy" id="522772"/>
    <lineage>
        <taxon>Bacteria</taxon>
        <taxon>Pseudomonadati</taxon>
        <taxon>Deferribacterota</taxon>
        <taxon>Deferribacteres</taxon>
        <taxon>Deferribacterales</taxon>
        <taxon>Geovibrionaceae</taxon>
        <taxon>Denitrovibrio</taxon>
    </lineage>
</organism>
<dbReference type="RefSeq" id="WP_013010410.1">
    <property type="nucleotide sequence ID" value="NC_013943.1"/>
</dbReference>
<dbReference type="InParanoid" id="D4H787"/>
<keyword evidence="3" id="KW-1185">Reference proteome</keyword>
<dbReference type="STRING" id="522772.Dacet_1114"/>
<dbReference type="Pfam" id="PF08241">
    <property type="entry name" value="Methyltransf_11"/>
    <property type="match status" value="1"/>
</dbReference>
<dbReference type="CDD" id="cd02440">
    <property type="entry name" value="AdoMet_MTases"/>
    <property type="match status" value="1"/>
</dbReference>
<dbReference type="PaxDb" id="522772-Dacet_1114"/>
<name>D4H787_DENA2</name>
<dbReference type="GO" id="GO:0032259">
    <property type="term" value="P:methylation"/>
    <property type="evidence" value="ECO:0007669"/>
    <property type="project" value="UniProtKB-KW"/>
</dbReference>
<evidence type="ECO:0000313" key="3">
    <source>
        <dbReference type="Proteomes" id="UP000002012"/>
    </source>
</evidence>
<feature type="domain" description="Methyltransferase type 11" evidence="1">
    <location>
        <begin position="42"/>
        <end position="132"/>
    </location>
</feature>
<reference evidence="2 3" key="1">
    <citation type="journal article" date="2010" name="Stand. Genomic Sci.">
        <title>Complete genome sequence of Denitrovibrio acetiphilus type strain (N2460).</title>
        <authorList>
            <person name="Kiss H."/>
            <person name="Lang E."/>
            <person name="Lapidus A."/>
            <person name="Copeland A."/>
            <person name="Nolan M."/>
            <person name="Glavina Del Rio T."/>
            <person name="Chen F."/>
            <person name="Lucas S."/>
            <person name="Tice H."/>
            <person name="Cheng J.F."/>
            <person name="Han C."/>
            <person name="Goodwin L."/>
            <person name="Pitluck S."/>
            <person name="Liolios K."/>
            <person name="Pati A."/>
            <person name="Ivanova N."/>
            <person name="Mavromatis K."/>
            <person name="Chen A."/>
            <person name="Palaniappan K."/>
            <person name="Land M."/>
            <person name="Hauser L."/>
            <person name="Chang Y.J."/>
            <person name="Jeffries C.D."/>
            <person name="Detter J.C."/>
            <person name="Brettin T."/>
            <person name="Spring S."/>
            <person name="Rohde M."/>
            <person name="Goker M."/>
            <person name="Woyke T."/>
            <person name="Bristow J."/>
            <person name="Eisen J.A."/>
            <person name="Markowitz V."/>
            <person name="Hugenholtz P."/>
            <person name="Kyrpides N.C."/>
            <person name="Klenk H.P."/>
        </authorList>
    </citation>
    <scope>NUCLEOTIDE SEQUENCE [LARGE SCALE GENOMIC DNA]</scope>
    <source>
        <strain evidence="3">DSM 12809 / NBRC 114555 / N2460</strain>
    </source>
</reference>
<dbReference type="PANTHER" id="PTHR43861">
    <property type="entry name" value="TRANS-ACONITATE 2-METHYLTRANSFERASE-RELATED"/>
    <property type="match status" value="1"/>
</dbReference>